<feature type="transmembrane region" description="Helical" evidence="6">
    <location>
        <begin position="245"/>
        <end position="262"/>
    </location>
</feature>
<sequence>MKSYPPNESALSELAKHPLLQAYLAQVCSHIRMKEVHDDIREELLSHLLDIIEEKIDQDGESEEQVIQFALIQMGDSETLGKQFNAAHKPKKDYGMIGLVAGMILFGLVTLFAVKVSLVDGLLEHKLLYAGIGIVAMFGMYFVNYRKILHFAEPLYAGTVGLMLFTLWHGVEMNGLKQWLILPGNIAFPVFAISPYFLITAIAGMILHDKEARSQISARRSWWITMKQIILYMGIPLALYFKSPALIPLIIYSLSLAVLLLITRQWKLLAAGICGVLLVITYIYVLNAVQSQYLLERHTAFLHPKSMGYYQTGRSLEAIRTAGLWGHGIDAVNDRLPYRTGEFVFSYLIYSFGWVFGWCAGLLVLLFIVRMYLIGLRIKDRISRGLFISLGSILCLQLAWNVLMCLGLLPVVGLSLPIVNWSSTTIVDLAVVGYILGMYRRKDLDRTAGLIV</sequence>
<evidence type="ECO:0000256" key="4">
    <source>
        <dbReference type="ARBA" id="ARBA00022989"/>
    </source>
</evidence>
<feature type="transmembrane region" description="Helical" evidence="6">
    <location>
        <begin position="94"/>
        <end position="114"/>
    </location>
</feature>
<dbReference type="RefSeq" id="WP_126016189.1">
    <property type="nucleotide sequence ID" value="NZ_CP034437.1"/>
</dbReference>
<keyword evidence="3" id="KW-0133">Cell shape</keyword>
<dbReference type="Proteomes" id="UP000272528">
    <property type="component" value="Chromosome"/>
</dbReference>
<organism evidence="7 8">
    <name type="scientific">Paenibacillus albus</name>
    <dbReference type="NCBI Taxonomy" id="2495582"/>
    <lineage>
        <taxon>Bacteria</taxon>
        <taxon>Bacillati</taxon>
        <taxon>Bacillota</taxon>
        <taxon>Bacilli</taxon>
        <taxon>Bacillales</taxon>
        <taxon>Paenibacillaceae</taxon>
        <taxon>Paenibacillus</taxon>
    </lineage>
</organism>
<dbReference type="OrthoDB" id="2192428at2"/>
<proteinExistence type="predicted"/>
<dbReference type="InterPro" id="IPR001182">
    <property type="entry name" value="FtsW/RodA"/>
</dbReference>
<feature type="transmembrane region" description="Helical" evidence="6">
    <location>
        <begin position="220"/>
        <end position="239"/>
    </location>
</feature>
<evidence type="ECO:0000256" key="5">
    <source>
        <dbReference type="ARBA" id="ARBA00023136"/>
    </source>
</evidence>
<dbReference type="GO" id="GO:0008360">
    <property type="term" value="P:regulation of cell shape"/>
    <property type="evidence" value="ECO:0007669"/>
    <property type="project" value="UniProtKB-KW"/>
</dbReference>
<keyword evidence="8" id="KW-1185">Reference proteome</keyword>
<feature type="transmembrane region" description="Helical" evidence="6">
    <location>
        <begin position="347"/>
        <end position="373"/>
    </location>
</feature>
<feature type="transmembrane region" description="Helical" evidence="6">
    <location>
        <begin position="155"/>
        <end position="171"/>
    </location>
</feature>
<dbReference type="EMBL" id="CP034437">
    <property type="protein sequence ID" value="AZN40773.1"/>
    <property type="molecule type" value="Genomic_DNA"/>
</dbReference>
<feature type="transmembrane region" description="Helical" evidence="6">
    <location>
        <begin position="186"/>
        <end position="208"/>
    </location>
</feature>
<feature type="transmembrane region" description="Helical" evidence="6">
    <location>
        <begin position="418"/>
        <end position="436"/>
    </location>
</feature>
<evidence type="ECO:0000256" key="1">
    <source>
        <dbReference type="ARBA" id="ARBA00004141"/>
    </source>
</evidence>
<feature type="transmembrane region" description="Helical" evidence="6">
    <location>
        <begin position="269"/>
        <end position="289"/>
    </location>
</feature>
<dbReference type="KEGG" id="palb:EJC50_14720"/>
<dbReference type="InterPro" id="IPR047928">
    <property type="entry name" value="Perm_prefix_1"/>
</dbReference>
<protein>
    <recommendedName>
        <fullName evidence="9">FtsW/RodA/SpoVE family cell cycle protein</fullName>
    </recommendedName>
</protein>
<evidence type="ECO:0000256" key="2">
    <source>
        <dbReference type="ARBA" id="ARBA00022692"/>
    </source>
</evidence>
<dbReference type="GO" id="GO:0015648">
    <property type="term" value="F:lipid-linked peptidoglycan transporter activity"/>
    <property type="evidence" value="ECO:0007669"/>
    <property type="project" value="TreeGrafter"/>
</dbReference>
<reference evidence="8" key="1">
    <citation type="submission" date="2018-12" db="EMBL/GenBank/DDBJ databases">
        <title>Genome sequence of Peanibacillus sp.</title>
        <authorList>
            <person name="Subramani G."/>
            <person name="Srinivasan S."/>
            <person name="Kim M.K."/>
        </authorList>
    </citation>
    <scope>NUCLEOTIDE SEQUENCE [LARGE SCALE GENOMIC DNA]</scope>
    <source>
        <strain evidence="8">18JY67-1</strain>
    </source>
</reference>
<evidence type="ECO:0000313" key="7">
    <source>
        <dbReference type="EMBL" id="AZN40773.1"/>
    </source>
</evidence>
<dbReference type="GO" id="GO:0005886">
    <property type="term" value="C:plasma membrane"/>
    <property type="evidence" value="ECO:0007669"/>
    <property type="project" value="TreeGrafter"/>
</dbReference>
<comment type="subcellular location">
    <subcellularLocation>
        <location evidence="1">Membrane</location>
        <topology evidence="1">Multi-pass membrane protein</topology>
    </subcellularLocation>
</comment>
<evidence type="ECO:0000313" key="8">
    <source>
        <dbReference type="Proteomes" id="UP000272528"/>
    </source>
</evidence>
<dbReference type="GO" id="GO:0051301">
    <property type="term" value="P:cell division"/>
    <property type="evidence" value="ECO:0007669"/>
    <property type="project" value="InterPro"/>
</dbReference>
<evidence type="ECO:0000256" key="3">
    <source>
        <dbReference type="ARBA" id="ARBA00022960"/>
    </source>
</evidence>
<feature type="transmembrane region" description="Helical" evidence="6">
    <location>
        <begin position="126"/>
        <end position="143"/>
    </location>
</feature>
<dbReference type="GO" id="GO:0032153">
    <property type="term" value="C:cell division site"/>
    <property type="evidence" value="ECO:0007669"/>
    <property type="project" value="TreeGrafter"/>
</dbReference>
<dbReference type="AlphaFoldDB" id="A0A3Q8X556"/>
<gene>
    <name evidence="7" type="ORF">EJC50_14720</name>
</gene>
<keyword evidence="2 6" id="KW-0812">Transmembrane</keyword>
<dbReference type="PANTHER" id="PTHR30474:SF1">
    <property type="entry name" value="PEPTIDOGLYCAN GLYCOSYLTRANSFERASE MRDB"/>
    <property type="match status" value="1"/>
</dbReference>
<feature type="transmembrane region" description="Helical" evidence="6">
    <location>
        <begin position="385"/>
        <end position="412"/>
    </location>
</feature>
<dbReference type="NCBIfam" id="NF038403">
    <property type="entry name" value="perm_prefix_1"/>
    <property type="match status" value="1"/>
</dbReference>
<evidence type="ECO:0000256" key="6">
    <source>
        <dbReference type="SAM" id="Phobius"/>
    </source>
</evidence>
<keyword evidence="4 6" id="KW-1133">Transmembrane helix</keyword>
<keyword evidence="5 6" id="KW-0472">Membrane</keyword>
<accession>A0A3Q8X556</accession>
<evidence type="ECO:0008006" key="9">
    <source>
        <dbReference type="Google" id="ProtNLM"/>
    </source>
</evidence>
<dbReference type="PANTHER" id="PTHR30474">
    <property type="entry name" value="CELL CYCLE PROTEIN"/>
    <property type="match status" value="1"/>
</dbReference>
<dbReference type="Pfam" id="PF01098">
    <property type="entry name" value="FTSW_RODA_SPOVE"/>
    <property type="match status" value="1"/>
</dbReference>
<name>A0A3Q8X556_9BACL</name>